<feature type="chain" id="PRO_5037049896" evidence="3">
    <location>
        <begin position="34"/>
        <end position="305"/>
    </location>
</feature>
<feature type="disulfide bond" evidence="2">
    <location>
        <begin position="143"/>
        <end position="156"/>
    </location>
</feature>
<sequence length="305" mass="33181">MVRSGRNRIRFTVAALATTAALATGTALTPATAATHPQPQPLERTQRYVALGDSYASGPVIPRQTDLTCLRSSVNYPSLIRKELGVTDFQDVSCMGAKTDDMWRQQRDTRRPPQLDAVSGDTRLVTISVGGNDIDFADILKRCTYPFSPIPDGNPCQRHFSQRGTDELDKRIDDTAPKVAALLKAVHKKAPHARVAVVGYPALIGDDARGCRESLRIADGDVPYLRGTLRRLNAMLRREASAQGDLYVNTNATTAAHSACRPFADRWIEGIRSFPRASAAFHPNAKGEKAMSGAVVDALVFGPKR</sequence>
<evidence type="ECO:0000259" key="4">
    <source>
        <dbReference type="Pfam" id="PF13472"/>
    </source>
</evidence>
<feature type="disulfide bond" evidence="2">
    <location>
        <begin position="69"/>
        <end position="94"/>
    </location>
</feature>
<evidence type="ECO:0000256" key="2">
    <source>
        <dbReference type="PIRSR" id="PIRSR637460-2"/>
    </source>
</evidence>
<comment type="caution">
    <text evidence="5">The sequence shown here is derived from an EMBL/GenBank/DDBJ whole genome shotgun (WGS) entry which is preliminary data.</text>
</comment>
<dbReference type="GO" id="GO:0004806">
    <property type="term" value="F:triacylglycerol lipase activity"/>
    <property type="evidence" value="ECO:0007669"/>
    <property type="project" value="TreeGrafter"/>
</dbReference>
<gene>
    <name evidence="5" type="ORF">J1792_06495</name>
</gene>
<accession>A0A939FJ69</accession>
<dbReference type="GO" id="GO:0019433">
    <property type="term" value="P:triglyceride catabolic process"/>
    <property type="evidence" value="ECO:0007669"/>
    <property type="project" value="TreeGrafter"/>
</dbReference>
<keyword evidence="6" id="KW-1185">Reference proteome</keyword>
<proteinExistence type="predicted"/>
<evidence type="ECO:0000313" key="5">
    <source>
        <dbReference type="EMBL" id="MBO0652448.1"/>
    </source>
</evidence>
<protein>
    <submittedName>
        <fullName evidence="5">SGNH/GDSL hydrolase family protein</fullName>
    </submittedName>
</protein>
<dbReference type="PANTHER" id="PTHR37981">
    <property type="entry name" value="LIPASE 2"/>
    <property type="match status" value="1"/>
</dbReference>
<dbReference type="SUPFAM" id="SSF52266">
    <property type="entry name" value="SGNH hydrolase"/>
    <property type="match status" value="1"/>
</dbReference>
<dbReference type="PROSITE" id="PS51318">
    <property type="entry name" value="TAT"/>
    <property type="match status" value="1"/>
</dbReference>
<feature type="active site" description="Nucleophile" evidence="1">
    <location>
        <position position="54"/>
    </location>
</feature>
<keyword evidence="2" id="KW-1015">Disulfide bond</keyword>
<dbReference type="InterPro" id="IPR006311">
    <property type="entry name" value="TAT_signal"/>
</dbReference>
<dbReference type="Gene3D" id="3.40.50.1110">
    <property type="entry name" value="SGNH hydrolase"/>
    <property type="match status" value="1"/>
</dbReference>
<dbReference type="InterPro" id="IPR013830">
    <property type="entry name" value="SGNH_hydro"/>
</dbReference>
<dbReference type="AlphaFoldDB" id="A0A939FJ69"/>
<feature type="domain" description="SGNH hydrolase-type esterase" evidence="4">
    <location>
        <begin position="50"/>
        <end position="289"/>
    </location>
</feature>
<dbReference type="Pfam" id="PF13472">
    <property type="entry name" value="Lipase_GDSL_2"/>
    <property type="match status" value="1"/>
</dbReference>
<feature type="signal peptide" evidence="3">
    <location>
        <begin position="1"/>
        <end position="33"/>
    </location>
</feature>
<keyword evidence="5" id="KW-0378">Hydrolase</keyword>
<dbReference type="InterPro" id="IPR037460">
    <property type="entry name" value="SEST-like"/>
</dbReference>
<dbReference type="InterPro" id="IPR036514">
    <property type="entry name" value="SGNH_hydro_sf"/>
</dbReference>
<keyword evidence="3" id="KW-0732">Signal</keyword>
<evidence type="ECO:0000313" key="6">
    <source>
        <dbReference type="Proteomes" id="UP000664781"/>
    </source>
</evidence>
<dbReference type="PANTHER" id="PTHR37981:SF1">
    <property type="entry name" value="SGNH HYDROLASE-TYPE ESTERASE DOMAIN-CONTAINING PROTEIN"/>
    <property type="match status" value="1"/>
</dbReference>
<dbReference type="RefSeq" id="WP_086573176.1">
    <property type="nucleotide sequence ID" value="NZ_JAFMOF010000001.1"/>
</dbReference>
<organism evidence="5 6">
    <name type="scientific">Streptomyces triculaminicus</name>
    <dbReference type="NCBI Taxonomy" id="2816232"/>
    <lineage>
        <taxon>Bacteria</taxon>
        <taxon>Bacillati</taxon>
        <taxon>Actinomycetota</taxon>
        <taxon>Actinomycetes</taxon>
        <taxon>Kitasatosporales</taxon>
        <taxon>Streptomycetaceae</taxon>
        <taxon>Streptomyces</taxon>
    </lineage>
</organism>
<dbReference type="EMBL" id="JAFMOF010000001">
    <property type="protein sequence ID" value="MBO0652448.1"/>
    <property type="molecule type" value="Genomic_DNA"/>
</dbReference>
<feature type="active site" evidence="1">
    <location>
        <position position="282"/>
    </location>
</feature>
<name>A0A939FJ69_9ACTN</name>
<evidence type="ECO:0000256" key="3">
    <source>
        <dbReference type="SAM" id="SignalP"/>
    </source>
</evidence>
<dbReference type="Proteomes" id="UP000664781">
    <property type="component" value="Unassembled WGS sequence"/>
</dbReference>
<dbReference type="CDD" id="cd01823">
    <property type="entry name" value="SEST_like"/>
    <property type="match status" value="1"/>
</dbReference>
<evidence type="ECO:0000256" key="1">
    <source>
        <dbReference type="PIRSR" id="PIRSR637460-1"/>
    </source>
</evidence>
<reference evidence="5" key="1">
    <citation type="submission" date="2021-03" db="EMBL/GenBank/DDBJ databases">
        <title>Streptomyces strains.</title>
        <authorList>
            <person name="Lund M.B."/>
            <person name="Toerring T."/>
        </authorList>
    </citation>
    <scope>NUCLEOTIDE SEQUENCE</scope>
    <source>
        <strain evidence="5">JCM 4242</strain>
    </source>
</reference>